<gene>
    <name evidence="2" type="ORF">CR162_07485</name>
</gene>
<sequence>MTCYAVGLLHAVQMGPGIVAYLEGIDATLAPYGGRFVIHGGPQEALEGACDRDLIVIAFPDRAAARAWYGSPGYRAILPHRLRHARGEVFLIEGMGEGHRATDILRGA</sequence>
<dbReference type="InterPro" id="IPR011008">
    <property type="entry name" value="Dimeric_a/b-barrel"/>
</dbReference>
<dbReference type="AlphaFoldDB" id="A0A2C7ABA1"/>
<dbReference type="PANTHER" id="PTHR41521">
    <property type="match status" value="1"/>
</dbReference>
<dbReference type="OrthoDB" id="9806380at2"/>
<keyword evidence="3" id="KW-1185">Reference proteome</keyword>
<dbReference type="Proteomes" id="UP000223527">
    <property type="component" value="Unassembled WGS sequence"/>
</dbReference>
<name>A0A2C7ABA1_9PROT</name>
<dbReference type="RefSeq" id="WP_099094911.1">
    <property type="nucleotide sequence ID" value="NZ_PDNU01000008.1"/>
</dbReference>
<dbReference type="Gene3D" id="3.30.70.100">
    <property type="match status" value="1"/>
</dbReference>
<comment type="caution">
    <text evidence="2">The sequence shown here is derived from an EMBL/GenBank/DDBJ whole genome shotgun (WGS) entry which is preliminary data.</text>
</comment>
<dbReference type="EMBL" id="PDNU01000008">
    <property type="protein sequence ID" value="PHK95680.1"/>
    <property type="molecule type" value="Genomic_DNA"/>
</dbReference>
<evidence type="ECO:0000313" key="2">
    <source>
        <dbReference type="EMBL" id="PHK95680.1"/>
    </source>
</evidence>
<proteinExistence type="predicted"/>
<dbReference type="SUPFAM" id="SSF54909">
    <property type="entry name" value="Dimeric alpha+beta barrel"/>
    <property type="match status" value="1"/>
</dbReference>
<organism evidence="2 3">
    <name type="scientific">Teichococcus rhizosphaerae</name>
    <dbReference type="NCBI Taxonomy" id="1335062"/>
    <lineage>
        <taxon>Bacteria</taxon>
        <taxon>Pseudomonadati</taxon>
        <taxon>Pseudomonadota</taxon>
        <taxon>Alphaproteobacteria</taxon>
        <taxon>Acetobacterales</taxon>
        <taxon>Roseomonadaceae</taxon>
        <taxon>Roseomonas</taxon>
    </lineage>
</organism>
<dbReference type="Pfam" id="PF07045">
    <property type="entry name" value="DUF1330"/>
    <property type="match status" value="1"/>
</dbReference>
<reference evidence="2 3" key="1">
    <citation type="submission" date="2017-10" db="EMBL/GenBank/DDBJ databases">
        <authorList>
            <person name="Banno H."/>
            <person name="Chua N.-H."/>
        </authorList>
    </citation>
    <scope>NUCLEOTIDE SEQUENCE [LARGE SCALE GENOMIC DNA]</scope>
    <source>
        <strain evidence="2 3">YW11</strain>
    </source>
</reference>
<protein>
    <recommendedName>
        <fullName evidence="1">DUF1330 domain-containing protein</fullName>
    </recommendedName>
</protein>
<accession>A0A2C7ABA1</accession>
<dbReference type="InterPro" id="IPR010753">
    <property type="entry name" value="DUF1330"/>
</dbReference>
<dbReference type="PANTHER" id="PTHR41521:SF4">
    <property type="entry name" value="BLR0684 PROTEIN"/>
    <property type="match status" value="1"/>
</dbReference>
<feature type="domain" description="DUF1330" evidence="1">
    <location>
        <begin position="3"/>
        <end position="95"/>
    </location>
</feature>
<evidence type="ECO:0000259" key="1">
    <source>
        <dbReference type="Pfam" id="PF07045"/>
    </source>
</evidence>
<evidence type="ECO:0000313" key="3">
    <source>
        <dbReference type="Proteomes" id="UP000223527"/>
    </source>
</evidence>